<feature type="signal peptide" evidence="1">
    <location>
        <begin position="1"/>
        <end position="21"/>
    </location>
</feature>
<comment type="caution">
    <text evidence="2">The sequence shown here is derived from an EMBL/GenBank/DDBJ whole genome shotgun (WGS) entry which is preliminary data.</text>
</comment>
<organism evidence="2 3">
    <name type="scientific">Runella defluvii</name>
    <dbReference type="NCBI Taxonomy" id="370973"/>
    <lineage>
        <taxon>Bacteria</taxon>
        <taxon>Pseudomonadati</taxon>
        <taxon>Bacteroidota</taxon>
        <taxon>Cytophagia</taxon>
        <taxon>Cytophagales</taxon>
        <taxon>Spirosomataceae</taxon>
        <taxon>Runella</taxon>
    </lineage>
</organism>
<dbReference type="Proteomes" id="UP000541352">
    <property type="component" value="Unassembled WGS sequence"/>
</dbReference>
<reference evidence="2 3" key="1">
    <citation type="submission" date="2020-08" db="EMBL/GenBank/DDBJ databases">
        <title>Genomic Encyclopedia of Type Strains, Phase IV (KMG-IV): sequencing the most valuable type-strain genomes for metagenomic binning, comparative biology and taxonomic classification.</title>
        <authorList>
            <person name="Goeker M."/>
        </authorList>
    </citation>
    <scope>NUCLEOTIDE SEQUENCE [LARGE SCALE GENOMIC DNA]</scope>
    <source>
        <strain evidence="2 3">DSM 17976</strain>
    </source>
</reference>
<evidence type="ECO:0000313" key="3">
    <source>
        <dbReference type="Proteomes" id="UP000541352"/>
    </source>
</evidence>
<sequence>MKIVLSFVATLLTMNVAFAQAALELTEDKPSALNGIEFSYTIRNERTEETYSRYEVSVVAQNKSGCMLIYFKKEGDNLNSIFEGDPSAIARFECTNATGKRLTSKGANVKAKPFYVPYTVNGSTTKVEGGYLLKNGSRVSTDLIVIVPKGERPKFKVRPQDFAELTD</sequence>
<gene>
    <name evidence="2" type="ORF">FHS57_004730</name>
</gene>
<proteinExistence type="predicted"/>
<protein>
    <recommendedName>
        <fullName evidence="4">ABC transporter permease</fullName>
    </recommendedName>
</protein>
<evidence type="ECO:0000256" key="1">
    <source>
        <dbReference type="SAM" id="SignalP"/>
    </source>
</evidence>
<dbReference type="AlphaFoldDB" id="A0A7W5ZNL5"/>
<evidence type="ECO:0008006" key="4">
    <source>
        <dbReference type="Google" id="ProtNLM"/>
    </source>
</evidence>
<keyword evidence="3" id="KW-1185">Reference proteome</keyword>
<dbReference type="EMBL" id="JACIBY010000012">
    <property type="protein sequence ID" value="MBB3840710.1"/>
    <property type="molecule type" value="Genomic_DNA"/>
</dbReference>
<evidence type="ECO:0000313" key="2">
    <source>
        <dbReference type="EMBL" id="MBB3840710.1"/>
    </source>
</evidence>
<accession>A0A7W5ZNL5</accession>
<feature type="chain" id="PRO_5030625662" description="ABC transporter permease" evidence="1">
    <location>
        <begin position="22"/>
        <end position="167"/>
    </location>
</feature>
<keyword evidence="1" id="KW-0732">Signal</keyword>
<name>A0A7W5ZNL5_9BACT</name>